<evidence type="ECO:0008006" key="6">
    <source>
        <dbReference type="Google" id="ProtNLM"/>
    </source>
</evidence>
<protein>
    <recommendedName>
        <fullName evidence="6">Reverse transcriptase Ty1/copia-type domain-containing protein</fullName>
    </recommendedName>
</protein>
<sequence>MLVVGHNTCRIQKLKQELSKSFAMKDLGPARQILGMQIVRDRKAKKLVLSQKKYIQKVLRRFSMDKAKVVSTPLAMHFKLSTKQCPSSDDEKEDMKKVPYASAVGSLMYAMVCTRPDIAHAVGVVSHFLSNPGREHWNAVKWVMRYLCGTSSLSLCFGTWKPILCGYTDSDIAGDVDTRKSTSGYLVTFAGEAVSWQSRLQKCVALSTTEAELIAIVEVCKELLWMKRFLGELGCAQERFLACRLSVIEMPRNCDCHKRSTFRKYSIDTTWTKLMVVSTPLAMHFKLSAIHCPSSDGEKEDMKQVPYVSVVGSLMYAMIYTRSNISHVVGKPIVCGYTNSDMTGDVDTQKKPMHPALTDTCLSCADTALPDELSEEYDGFPTSFSHDIVSMRYDRLRMIAATIQTVVDD</sequence>
<reference evidence="4" key="2">
    <citation type="submission" date="2019-01" db="UniProtKB">
        <authorList>
            <consortium name="EnsemblPlants"/>
        </authorList>
    </citation>
    <scope>IDENTIFICATION</scope>
    <source>
        <strain evidence="4">cv. Heinz 1706</strain>
    </source>
</reference>
<evidence type="ECO:0000313" key="4">
    <source>
        <dbReference type="EnsemblPlants" id="Solyc03g095420.2.1"/>
    </source>
</evidence>
<evidence type="ECO:0000313" key="5">
    <source>
        <dbReference type="Proteomes" id="UP000004994"/>
    </source>
</evidence>
<dbReference type="Proteomes" id="UP000004994">
    <property type="component" value="Chromosome 3"/>
</dbReference>
<dbReference type="Gramene" id="Solyc03g095420.2.1">
    <property type="protein sequence ID" value="Solyc03g095420.2.1"/>
    <property type="gene ID" value="Solyc03g095420.2"/>
</dbReference>
<feature type="domain" description="Reverse transcriptase Ty1/copia-type" evidence="2">
    <location>
        <begin position="1"/>
        <end position="74"/>
    </location>
</feature>
<dbReference type="Pfam" id="PF08372">
    <property type="entry name" value="PRT_C"/>
    <property type="match status" value="1"/>
</dbReference>
<dbReference type="EnsemblPlants" id="Solyc03g095420.2.1">
    <property type="protein sequence ID" value="Solyc03g095420.2.1"/>
    <property type="gene ID" value="Solyc03g095420.2"/>
</dbReference>
<dbReference type="PaxDb" id="4081-Solyc03g095420.1.1"/>
<dbReference type="InterPro" id="IPR013583">
    <property type="entry name" value="MCTP_C"/>
</dbReference>
<dbReference type="PANTHER" id="PTHR11439:SF467">
    <property type="entry name" value="INTEGRASE CATALYTIC DOMAIN-CONTAINING PROTEIN"/>
    <property type="match status" value="1"/>
</dbReference>
<reference evidence="4" key="1">
    <citation type="journal article" date="2012" name="Nature">
        <title>The tomato genome sequence provides insights into fleshy fruit evolution.</title>
        <authorList>
            <consortium name="Tomato Genome Consortium"/>
        </authorList>
    </citation>
    <scope>NUCLEOTIDE SEQUENCE [LARGE SCALE GENOMIC DNA]</scope>
    <source>
        <strain evidence="4">cv. Heinz 1706</strain>
    </source>
</reference>
<evidence type="ECO:0000259" key="2">
    <source>
        <dbReference type="Pfam" id="PF07727"/>
    </source>
</evidence>
<dbReference type="AlphaFoldDB" id="A0A3Q7GBE5"/>
<keyword evidence="1" id="KW-0677">Repeat</keyword>
<dbReference type="Pfam" id="PF07727">
    <property type="entry name" value="RVT_2"/>
    <property type="match status" value="1"/>
</dbReference>
<organism evidence="4">
    <name type="scientific">Solanum lycopersicum</name>
    <name type="common">Tomato</name>
    <name type="synonym">Lycopersicon esculentum</name>
    <dbReference type="NCBI Taxonomy" id="4081"/>
    <lineage>
        <taxon>Eukaryota</taxon>
        <taxon>Viridiplantae</taxon>
        <taxon>Streptophyta</taxon>
        <taxon>Embryophyta</taxon>
        <taxon>Tracheophyta</taxon>
        <taxon>Spermatophyta</taxon>
        <taxon>Magnoliopsida</taxon>
        <taxon>eudicotyledons</taxon>
        <taxon>Gunneridae</taxon>
        <taxon>Pentapetalae</taxon>
        <taxon>asterids</taxon>
        <taxon>lamiids</taxon>
        <taxon>Solanales</taxon>
        <taxon>Solanaceae</taxon>
        <taxon>Solanoideae</taxon>
        <taxon>Solaneae</taxon>
        <taxon>Solanum</taxon>
        <taxon>Solanum subgen. Lycopersicon</taxon>
    </lineage>
</organism>
<dbReference type="STRING" id="4081.A0A3Q7GBE5"/>
<dbReference type="CDD" id="cd09272">
    <property type="entry name" value="RNase_HI_RT_Ty1"/>
    <property type="match status" value="1"/>
</dbReference>
<keyword evidence="5" id="KW-1185">Reference proteome</keyword>
<name>A0A3Q7GBE5_SOLLC</name>
<dbReference type="InParanoid" id="A0A3Q7GBE5"/>
<accession>A0A3Q7GBE5</accession>
<evidence type="ECO:0000256" key="1">
    <source>
        <dbReference type="ARBA" id="ARBA00022737"/>
    </source>
</evidence>
<dbReference type="PANTHER" id="PTHR11439">
    <property type="entry name" value="GAG-POL-RELATED RETROTRANSPOSON"/>
    <property type="match status" value="1"/>
</dbReference>
<feature type="domain" description="Multiple C2" evidence="3">
    <location>
        <begin position="346"/>
        <end position="409"/>
    </location>
</feature>
<dbReference type="InterPro" id="IPR013103">
    <property type="entry name" value="RVT_2"/>
</dbReference>
<proteinExistence type="predicted"/>
<evidence type="ECO:0000259" key="3">
    <source>
        <dbReference type="Pfam" id="PF08372"/>
    </source>
</evidence>